<name>A0AAD9DHF6_9STRA</name>
<reference evidence="1" key="1">
    <citation type="submission" date="2023-06" db="EMBL/GenBank/DDBJ databases">
        <title>Survivors Of The Sea: Transcriptome response of Skeletonema marinoi to long-term dormancy.</title>
        <authorList>
            <person name="Pinder M.I.M."/>
            <person name="Kourtchenko O."/>
            <person name="Robertson E.K."/>
            <person name="Larsson T."/>
            <person name="Maumus F."/>
            <person name="Osuna-Cruz C.M."/>
            <person name="Vancaester E."/>
            <person name="Stenow R."/>
            <person name="Vandepoele K."/>
            <person name="Ploug H."/>
            <person name="Bruchert V."/>
            <person name="Godhe A."/>
            <person name="Topel M."/>
        </authorList>
    </citation>
    <scope>NUCLEOTIDE SEQUENCE</scope>
    <source>
        <strain evidence="1">R05AC</strain>
    </source>
</reference>
<dbReference type="Proteomes" id="UP001224775">
    <property type="component" value="Unassembled WGS sequence"/>
</dbReference>
<evidence type="ECO:0000313" key="1">
    <source>
        <dbReference type="EMBL" id="KAK1746204.1"/>
    </source>
</evidence>
<gene>
    <name evidence="1" type="ORF">QTG54_002811</name>
</gene>
<accession>A0AAD9DHF6</accession>
<proteinExistence type="predicted"/>
<dbReference type="EMBL" id="JATAAI010000004">
    <property type="protein sequence ID" value="KAK1746204.1"/>
    <property type="molecule type" value="Genomic_DNA"/>
</dbReference>
<organism evidence="1 2">
    <name type="scientific">Skeletonema marinoi</name>
    <dbReference type="NCBI Taxonomy" id="267567"/>
    <lineage>
        <taxon>Eukaryota</taxon>
        <taxon>Sar</taxon>
        <taxon>Stramenopiles</taxon>
        <taxon>Ochrophyta</taxon>
        <taxon>Bacillariophyta</taxon>
        <taxon>Coscinodiscophyceae</taxon>
        <taxon>Thalassiosirophycidae</taxon>
        <taxon>Thalassiosirales</taxon>
        <taxon>Skeletonemataceae</taxon>
        <taxon>Skeletonema</taxon>
        <taxon>Skeletonema marinoi-dohrnii complex</taxon>
    </lineage>
</organism>
<keyword evidence="2" id="KW-1185">Reference proteome</keyword>
<protein>
    <submittedName>
        <fullName evidence="1">Uncharacterized protein</fullName>
    </submittedName>
</protein>
<comment type="caution">
    <text evidence="1">The sequence shown here is derived from an EMBL/GenBank/DDBJ whole genome shotgun (WGS) entry which is preliminary data.</text>
</comment>
<sequence>MNSSVSKFQQQFYAYISTFDGNKKDFWHPDIQSKFNGVMHQSYAGIDTLKLIHANLFALGSKAVSFNCHRMSADVFFVKFRLVNGKTDITIEQLINTQEARVVQTSPGVYDAYLLNADDVLPTAKSMTRARYQKSKCESPRSVAFISKPNILTYRHRSHADNDDVLSSANSRARARSLKRECQSQRPEPDDCMFRPNVLTYRHKSEGMITTIQIHHRRM</sequence>
<dbReference type="AlphaFoldDB" id="A0AAD9DHF6"/>
<evidence type="ECO:0000313" key="2">
    <source>
        <dbReference type="Proteomes" id="UP001224775"/>
    </source>
</evidence>